<evidence type="ECO:0000313" key="3">
    <source>
        <dbReference type="Proteomes" id="UP000305511"/>
    </source>
</evidence>
<dbReference type="Pfam" id="PF22677">
    <property type="entry name" value="Ble-like_N"/>
    <property type="match status" value="1"/>
</dbReference>
<dbReference type="EMBL" id="SIYF01000116">
    <property type="protein sequence ID" value="TKK88695.1"/>
    <property type="molecule type" value="Genomic_DNA"/>
</dbReference>
<accession>A0A4U3MH82</accession>
<dbReference type="RefSeq" id="WP_425277807.1">
    <property type="nucleotide sequence ID" value="NZ_SIYF01000116.1"/>
</dbReference>
<evidence type="ECO:0000313" key="2">
    <source>
        <dbReference type="EMBL" id="TKK88695.1"/>
    </source>
</evidence>
<dbReference type="InterPro" id="IPR053863">
    <property type="entry name" value="Glyoxy/Ble-like_N"/>
</dbReference>
<evidence type="ECO:0000259" key="1">
    <source>
        <dbReference type="Pfam" id="PF22677"/>
    </source>
</evidence>
<dbReference type="SUPFAM" id="SSF54593">
    <property type="entry name" value="Glyoxalase/Bleomycin resistance protein/Dihydroxybiphenyl dioxygenase"/>
    <property type="match status" value="1"/>
</dbReference>
<dbReference type="Proteomes" id="UP000305511">
    <property type="component" value="Unassembled WGS sequence"/>
</dbReference>
<gene>
    <name evidence="2" type="ORF">EY666_05290</name>
</gene>
<comment type="caution">
    <text evidence="2">The sequence shown here is derived from an EMBL/GenBank/DDBJ whole genome shotgun (WGS) entry which is preliminary data.</text>
</comment>
<dbReference type="Gene3D" id="3.10.180.10">
    <property type="entry name" value="2,3-Dihydroxybiphenyl 1,2-Dioxygenase, domain 1"/>
    <property type="match status" value="1"/>
</dbReference>
<dbReference type="AlphaFoldDB" id="A0A4U3MH82"/>
<sequence length="35" mass="3991">MGTMVFVNFPVADVQRSTAFYEKLGFKKNEEFSTA</sequence>
<organism evidence="2 3">
    <name type="scientific">Enterococcus faecalis</name>
    <name type="common">Streptococcus faecalis</name>
    <dbReference type="NCBI Taxonomy" id="1351"/>
    <lineage>
        <taxon>Bacteria</taxon>
        <taxon>Bacillati</taxon>
        <taxon>Bacillota</taxon>
        <taxon>Bacilli</taxon>
        <taxon>Lactobacillales</taxon>
        <taxon>Enterococcaceae</taxon>
        <taxon>Enterococcus</taxon>
    </lineage>
</organism>
<reference evidence="2 3" key="1">
    <citation type="submission" date="2019-02" db="EMBL/GenBank/DDBJ databases">
        <title>Bacteria dissemination in different level of health care in South Africa: the effectiveness of infections prevention and control.</title>
        <authorList>
            <person name="Shobo C."/>
            <person name="Amoako D.G."/>
            <person name="Allam M."/>
            <person name="Ismail A."/>
            <person name="Bester L.A."/>
            <person name="Essack S.Y."/>
        </authorList>
    </citation>
    <scope>NUCLEOTIDE SEQUENCE [LARGE SCALE GENOMIC DNA]</scope>
    <source>
        <strain evidence="2 3">2SIL2</strain>
    </source>
</reference>
<dbReference type="InterPro" id="IPR029068">
    <property type="entry name" value="Glyas_Bleomycin-R_OHBP_Dase"/>
</dbReference>
<feature type="non-terminal residue" evidence="2">
    <location>
        <position position="35"/>
    </location>
</feature>
<feature type="domain" description="Glyoxalase/Bleomycin resistance-like N-terminal" evidence="1">
    <location>
        <begin position="3"/>
        <end position="30"/>
    </location>
</feature>
<proteinExistence type="predicted"/>
<protein>
    <submittedName>
        <fullName evidence="2">Glyoxalase</fullName>
    </submittedName>
</protein>
<name>A0A4U3MH82_ENTFL</name>